<evidence type="ECO:0000256" key="3">
    <source>
        <dbReference type="ARBA" id="ARBA00022692"/>
    </source>
</evidence>
<dbReference type="FunFam" id="1.20.1740.10:FF:000001">
    <property type="entry name" value="Amino acid permease"/>
    <property type="match status" value="1"/>
</dbReference>
<feature type="transmembrane region" description="Helical" evidence="8">
    <location>
        <begin position="163"/>
        <end position="184"/>
    </location>
</feature>
<evidence type="ECO:0000256" key="5">
    <source>
        <dbReference type="ARBA" id="ARBA00022989"/>
    </source>
</evidence>
<proteinExistence type="predicted"/>
<dbReference type="PANTHER" id="PTHR43341">
    <property type="entry name" value="AMINO ACID PERMEASE"/>
    <property type="match status" value="1"/>
</dbReference>
<dbReference type="PIRSF" id="PIRSF006060">
    <property type="entry name" value="AA_transporter"/>
    <property type="match status" value="1"/>
</dbReference>
<comment type="caution">
    <text evidence="10">The sequence shown here is derived from an EMBL/GenBank/DDBJ whole genome shotgun (WGS) entry which is preliminary data.</text>
</comment>
<name>A0A167Q832_9HYPO</name>
<feature type="domain" description="Amino acid permease/ SLC12A" evidence="9">
    <location>
        <begin position="55"/>
        <end position="513"/>
    </location>
</feature>
<dbReference type="GO" id="GO:0016020">
    <property type="term" value="C:membrane"/>
    <property type="evidence" value="ECO:0007669"/>
    <property type="project" value="UniProtKB-SubCell"/>
</dbReference>
<evidence type="ECO:0000313" key="11">
    <source>
        <dbReference type="Proteomes" id="UP000076874"/>
    </source>
</evidence>
<evidence type="ECO:0000259" key="9">
    <source>
        <dbReference type="Pfam" id="PF00324"/>
    </source>
</evidence>
<dbReference type="Pfam" id="PF00324">
    <property type="entry name" value="AA_permease"/>
    <property type="match status" value="1"/>
</dbReference>
<dbReference type="Proteomes" id="UP000076874">
    <property type="component" value="Unassembled WGS sequence"/>
</dbReference>
<dbReference type="STRING" id="1081102.A0A167Q832"/>
<evidence type="ECO:0000256" key="6">
    <source>
        <dbReference type="ARBA" id="ARBA00023136"/>
    </source>
</evidence>
<evidence type="ECO:0000256" key="7">
    <source>
        <dbReference type="SAM" id="MobiDB-lite"/>
    </source>
</evidence>
<comment type="subcellular location">
    <subcellularLocation>
        <location evidence="1">Membrane</location>
        <topology evidence="1">Multi-pass membrane protein</topology>
    </subcellularLocation>
</comment>
<keyword evidence="11" id="KW-1185">Reference proteome</keyword>
<dbReference type="OrthoDB" id="3900342at2759"/>
<dbReference type="EMBL" id="AZHD01000014">
    <property type="protein sequence ID" value="OAA57391.1"/>
    <property type="molecule type" value="Genomic_DNA"/>
</dbReference>
<feature type="transmembrane region" description="Helical" evidence="8">
    <location>
        <begin position="82"/>
        <end position="102"/>
    </location>
</feature>
<feature type="transmembrane region" description="Helical" evidence="8">
    <location>
        <begin position="196"/>
        <end position="221"/>
    </location>
</feature>
<dbReference type="PANTHER" id="PTHR43341:SF1">
    <property type="entry name" value="GENERAL AMINO-ACID PERMEASE GAP1"/>
    <property type="match status" value="1"/>
</dbReference>
<dbReference type="GO" id="GO:0015171">
    <property type="term" value="F:amino acid transmembrane transporter activity"/>
    <property type="evidence" value="ECO:0007669"/>
    <property type="project" value="TreeGrafter"/>
</dbReference>
<keyword evidence="5 8" id="KW-1133">Transmembrane helix</keyword>
<keyword evidence="2" id="KW-0813">Transport</keyword>
<keyword evidence="4" id="KW-0029">Amino-acid transport</keyword>
<evidence type="ECO:0000256" key="4">
    <source>
        <dbReference type="ARBA" id="ARBA00022970"/>
    </source>
</evidence>
<feature type="transmembrane region" description="Helical" evidence="8">
    <location>
        <begin position="55"/>
        <end position="76"/>
    </location>
</feature>
<sequence>MADEKNVVTEGINDPELGPAGSEHEGDNKMVTLGDGNGAGVETAGFHRRLTKRQIMMMTFGAGIGTGLWVGTGQALHEAGPGGMAVAYTIQSFIVWCLYMSIGEMTTYRPVHGGFIRQAAEYVDPALAYAEGFNFWFQWVMIIPAEITAAVSVLKFWPSSQSVPLAAYITIFLVALAIPNYFPVRWYGHFEFVMSWVKLLAVFVMIFFMFIMASGGVAATHGPLVFHYWKSPGAFVGGMKGIAQAFVQAGFSFGSAQHIAIIAGEAIRPRKTIKSVVMPIFWRIFCFFIVNIWLVGMVVPYNNEDLVNGVGTLGSPFVIALKLGHQMWLAHTINGFIFLTVVSCGVTSVYISSRALTAMADIHLIHPVFGKKDKRGRPWLSLTICTALGGGLCYLNLNKTAVKVYGWFSALVAIATFLSWLSINWAHINFRRALKAQGIDPKTLPFRAPFAPYTQYVSTALVLFIMGCEMYLAIYPSNAKPSAEAFFTVYLALPLFIANFVGYKLWFKTKMVKMAEVDLSEAKIFDEDDRIRNELDMDEDDKPGTFKKFKANVWQSTKNVIFG</sequence>
<evidence type="ECO:0000313" key="10">
    <source>
        <dbReference type="EMBL" id="OAA57391.1"/>
    </source>
</evidence>
<feature type="transmembrane region" description="Helical" evidence="8">
    <location>
        <begin position="487"/>
        <end position="506"/>
    </location>
</feature>
<feature type="transmembrane region" description="Helical" evidence="8">
    <location>
        <begin position="135"/>
        <end position="157"/>
    </location>
</feature>
<feature type="transmembrane region" description="Helical" evidence="8">
    <location>
        <begin position="276"/>
        <end position="299"/>
    </location>
</feature>
<feature type="transmembrane region" description="Helical" evidence="8">
    <location>
        <begin position="404"/>
        <end position="426"/>
    </location>
</feature>
<gene>
    <name evidence="10" type="ORF">SPI_07050</name>
</gene>
<feature type="transmembrane region" description="Helical" evidence="8">
    <location>
        <begin position="456"/>
        <end position="475"/>
    </location>
</feature>
<accession>A0A167Q832</accession>
<feature type="transmembrane region" description="Helical" evidence="8">
    <location>
        <begin position="241"/>
        <end position="264"/>
    </location>
</feature>
<feature type="transmembrane region" description="Helical" evidence="8">
    <location>
        <begin position="379"/>
        <end position="398"/>
    </location>
</feature>
<dbReference type="InterPro" id="IPR050524">
    <property type="entry name" value="APC_YAT"/>
</dbReference>
<feature type="transmembrane region" description="Helical" evidence="8">
    <location>
        <begin position="328"/>
        <end position="351"/>
    </location>
</feature>
<dbReference type="Gene3D" id="1.20.1740.10">
    <property type="entry name" value="Amino acid/polyamine transporter I"/>
    <property type="match status" value="1"/>
</dbReference>
<dbReference type="InterPro" id="IPR004841">
    <property type="entry name" value="AA-permease/SLC12A_dom"/>
</dbReference>
<feature type="region of interest" description="Disordered" evidence="7">
    <location>
        <begin position="1"/>
        <end position="27"/>
    </location>
</feature>
<protein>
    <submittedName>
        <fullName evidence="10">Amino acid transporter</fullName>
    </submittedName>
</protein>
<keyword evidence="3 8" id="KW-0812">Transmembrane</keyword>
<reference evidence="10 11" key="1">
    <citation type="journal article" date="2016" name="Genome Biol. Evol.">
        <title>Divergent and convergent evolution of fungal pathogenicity.</title>
        <authorList>
            <person name="Shang Y."/>
            <person name="Xiao G."/>
            <person name="Zheng P."/>
            <person name="Cen K."/>
            <person name="Zhan S."/>
            <person name="Wang C."/>
        </authorList>
    </citation>
    <scope>NUCLEOTIDE SEQUENCE [LARGE SCALE GENOMIC DNA]</scope>
    <source>
        <strain evidence="10 11">RCEF 264</strain>
    </source>
</reference>
<organism evidence="10 11">
    <name type="scientific">Niveomyces insectorum RCEF 264</name>
    <dbReference type="NCBI Taxonomy" id="1081102"/>
    <lineage>
        <taxon>Eukaryota</taxon>
        <taxon>Fungi</taxon>
        <taxon>Dikarya</taxon>
        <taxon>Ascomycota</taxon>
        <taxon>Pezizomycotina</taxon>
        <taxon>Sordariomycetes</taxon>
        <taxon>Hypocreomycetidae</taxon>
        <taxon>Hypocreales</taxon>
        <taxon>Cordycipitaceae</taxon>
        <taxon>Niveomyces</taxon>
    </lineage>
</organism>
<evidence type="ECO:0000256" key="8">
    <source>
        <dbReference type="SAM" id="Phobius"/>
    </source>
</evidence>
<keyword evidence="6 8" id="KW-0472">Membrane</keyword>
<evidence type="ECO:0000256" key="1">
    <source>
        <dbReference type="ARBA" id="ARBA00004141"/>
    </source>
</evidence>
<evidence type="ECO:0000256" key="2">
    <source>
        <dbReference type="ARBA" id="ARBA00022448"/>
    </source>
</evidence>
<dbReference type="AlphaFoldDB" id="A0A167Q832"/>